<dbReference type="KEGG" id="maur:BOH66_11900"/>
<dbReference type="AlphaFoldDB" id="A0A1P8U9R7"/>
<proteinExistence type="predicted"/>
<evidence type="ECO:0000313" key="3">
    <source>
        <dbReference type="Proteomes" id="UP000187185"/>
    </source>
</evidence>
<feature type="compositionally biased region" description="Basic and acidic residues" evidence="1">
    <location>
        <begin position="36"/>
        <end position="50"/>
    </location>
</feature>
<organism evidence="2 3">
    <name type="scientific">Microbacterium aurum</name>
    <dbReference type="NCBI Taxonomy" id="36805"/>
    <lineage>
        <taxon>Bacteria</taxon>
        <taxon>Bacillati</taxon>
        <taxon>Actinomycetota</taxon>
        <taxon>Actinomycetes</taxon>
        <taxon>Micrococcales</taxon>
        <taxon>Microbacteriaceae</taxon>
        <taxon>Microbacterium</taxon>
    </lineage>
</organism>
<sequence length="69" mass="7738">MQHARGVRMVVIMSTDDTTASDEMKRKFKEALEKKNAQQRVGEAHLDGDSAIHGTHGAVTKREFRRKSG</sequence>
<dbReference type="EMBL" id="CP018762">
    <property type="protein sequence ID" value="APZ34869.1"/>
    <property type="molecule type" value="Genomic_DNA"/>
</dbReference>
<gene>
    <name evidence="2" type="ORF">BOH66_11900</name>
</gene>
<evidence type="ECO:0008006" key="4">
    <source>
        <dbReference type="Google" id="ProtNLM"/>
    </source>
</evidence>
<protein>
    <recommendedName>
        <fullName evidence="4">DUF5302 domain-containing protein</fullName>
    </recommendedName>
</protein>
<feature type="region of interest" description="Disordered" evidence="1">
    <location>
        <begin position="36"/>
        <end position="69"/>
    </location>
</feature>
<dbReference type="Proteomes" id="UP000187185">
    <property type="component" value="Chromosome"/>
</dbReference>
<dbReference type="Pfam" id="PF17227">
    <property type="entry name" value="DUF5302"/>
    <property type="match status" value="1"/>
</dbReference>
<keyword evidence="3" id="KW-1185">Reference proteome</keyword>
<evidence type="ECO:0000256" key="1">
    <source>
        <dbReference type="SAM" id="MobiDB-lite"/>
    </source>
</evidence>
<accession>A0A1P8U9R7</accession>
<evidence type="ECO:0000313" key="2">
    <source>
        <dbReference type="EMBL" id="APZ34869.1"/>
    </source>
</evidence>
<name>A0A1P8U9R7_9MICO</name>
<reference evidence="2 3" key="1">
    <citation type="submission" date="2016-12" db="EMBL/GenBank/DDBJ databases">
        <title>Complete genome sequence of Microbacterium aurum KACC 15219.</title>
        <authorList>
            <person name="Jung Y."/>
            <person name="Shin J.-H."/>
            <person name="Lee Y.-J."/>
            <person name="Yi H."/>
            <person name="Bahn Y.-S."/>
            <person name="Kim J.F."/>
            <person name="Lee D.-W."/>
        </authorList>
    </citation>
    <scope>NUCLEOTIDE SEQUENCE [LARGE SCALE GENOMIC DNA]</scope>
    <source>
        <strain evidence="2 3">KACC 15219</strain>
    </source>
</reference>
<dbReference type="InterPro" id="IPR035172">
    <property type="entry name" value="DUF5302"/>
</dbReference>